<feature type="region of interest" description="Disordered" evidence="1">
    <location>
        <begin position="1"/>
        <end position="65"/>
    </location>
</feature>
<evidence type="ECO:0000313" key="2">
    <source>
        <dbReference type="EMBL" id="KAF1922101.1"/>
    </source>
</evidence>
<feature type="compositionally biased region" description="Gly residues" evidence="1">
    <location>
        <begin position="16"/>
        <end position="27"/>
    </location>
</feature>
<organism evidence="2 3">
    <name type="scientific">Ampelomyces quisqualis</name>
    <name type="common">Powdery mildew agent</name>
    <dbReference type="NCBI Taxonomy" id="50730"/>
    <lineage>
        <taxon>Eukaryota</taxon>
        <taxon>Fungi</taxon>
        <taxon>Dikarya</taxon>
        <taxon>Ascomycota</taxon>
        <taxon>Pezizomycotina</taxon>
        <taxon>Dothideomycetes</taxon>
        <taxon>Pleosporomycetidae</taxon>
        <taxon>Pleosporales</taxon>
        <taxon>Pleosporineae</taxon>
        <taxon>Phaeosphaeriaceae</taxon>
        <taxon>Ampelomyces</taxon>
    </lineage>
</organism>
<evidence type="ECO:0000313" key="3">
    <source>
        <dbReference type="Proteomes" id="UP000800096"/>
    </source>
</evidence>
<gene>
    <name evidence="2" type="ORF">BDU57DRAFT_511281</name>
</gene>
<evidence type="ECO:0000256" key="1">
    <source>
        <dbReference type="SAM" id="MobiDB-lite"/>
    </source>
</evidence>
<protein>
    <submittedName>
        <fullName evidence="2">Uncharacterized protein</fullName>
    </submittedName>
</protein>
<proteinExistence type="predicted"/>
<dbReference type="EMBL" id="ML979132">
    <property type="protein sequence ID" value="KAF1922101.1"/>
    <property type="molecule type" value="Genomic_DNA"/>
</dbReference>
<keyword evidence="3" id="KW-1185">Reference proteome</keyword>
<dbReference type="OrthoDB" id="3521820at2759"/>
<name>A0A6A5R224_AMPQU</name>
<reference evidence="2" key="1">
    <citation type="journal article" date="2020" name="Stud. Mycol.">
        <title>101 Dothideomycetes genomes: a test case for predicting lifestyles and emergence of pathogens.</title>
        <authorList>
            <person name="Haridas S."/>
            <person name="Albert R."/>
            <person name="Binder M."/>
            <person name="Bloem J."/>
            <person name="Labutti K."/>
            <person name="Salamov A."/>
            <person name="Andreopoulos B."/>
            <person name="Baker S."/>
            <person name="Barry K."/>
            <person name="Bills G."/>
            <person name="Bluhm B."/>
            <person name="Cannon C."/>
            <person name="Castanera R."/>
            <person name="Culley D."/>
            <person name="Daum C."/>
            <person name="Ezra D."/>
            <person name="Gonzalez J."/>
            <person name="Henrissat B."/>
            <person name="Kuo A."/>
            <person name="Liang C."/>
            <person name="Lipzen A."/>
            <person name="Lutzoni F."/>
            <person name="Magnuson J."/>
            <person name="Mondo S."/>
            <person name="Nolan M."/>
            <person name="Ohm R."/>
            <person name="Pangilinan J."/>
            <person name="Park H.-J."/>
            <person name="Ramirez L."/>
            <person name="Alfaro M."/>
            <person name="Sun H."/>
            <person name="Tritt A."/>
            <person name="Yoshinaga Y."/>
            <person name="Zwiers L.-H."/>
            <person name="Turgeon B."/>
            <person name="Goodwin S."/>
            <person name="Spatafora J."/>
            <person name="Crous P."/>
            <person name="Grigoriev I."/>
        </authorList>
    </citation>
    <scope>NUCLEOTIDE SEQUENCE</scope>
    <source>
        <strain evidence="2">HMLAC05119</strain>
    </source>
</reference>
<accession>A0A6A5R224</accession>
<dbReference type="AlphaFoldDB" id="A0A6A5R224"/>
<sequence>MENAEEYVTANLSSLKGGGGAATGGAPVGAPPPPHRRQLDKVSNGFQAISSAAGVDNSIKRSMPL</sequence>
<dbReference type="Proteomes" id="UP000800096">
    <property type="component" value="Unassembled WGS sequence"/>
</dbReference>